<gene>
    <name evidence="2" type="ORF">H257_12859</name>
</gene>
<proteinExistence type="predicted"/>
<dbReference type="EMBL" id="KI913156">
    <property type="protein sequence ID" value="ETV72067.1"/>
    <property type="molecule type" value="Genomic_DNA"/>
</dbReference>
<dbReference type="GeneID" id="20814855"/>
<keyword evidence="1" id="KW-0472">Membrane</keyword>
<evidence type="ECO:0000256" key="1">
    <source>
        <dbReference type="SAM" id="Phobius"/>
    </source>
</evidence>
<protein>
    <submittedName>
        <fullName evidence="2">Uncharacterized protein</fullName>
    </submittedName>
</protein>
<dbReference type="VEuPathDB" id="FungiDB:H257_12859"/>
<dbReference type="RefSeq" id="XP_009838510.1">
    <property type="nucleotide sequence ID" value="XM_009840208.1"/>
</dbReference>
<accession>W4FX60</accession>
<evidence type="ECO:0000313" key="2">
    <source>
        <dbReference type="EMBL" id="ETV72067.1"/>
    </source>
</evidence>
<dbReference type="AlphaFoldDB" id="W4FX60"/>
<name>W4FX60_APHAT</name>
<feature type="transmembrane region" description="Helical" evidence="1">
    <location>
        <begin position="6"/>
        <end position="31"/>
    </location>
</feature>
<reference evidence="2" key="1">
    <citation type="submission" date="2013-12" db="EMBL/GenBank/DDBJ databases">
        <title>The Genome Sequence of Aphanomyces astaci APO3.</title>
        <authorList>
            <consortium name="The Broad Institute Genomics Platform"/>
            <person name="Russ C."/>
            <person name="Tyler B."/>
            <person name="van West P."/>
            <person name="Dieguez-Uribeondo J."/>
            <person name="Young S.K."/>
            <person name="Zeng Q."/>
            <person name="Gargeya S."/>
            <person name="Fitzgerald M."/>
            <person name="Abouelleil A."/>
            <person name="Alvarado L."/>
            <person name="Chapman S.B."/>
            <person name="Gainer-Dewar J."/>
            <person name="Goldberg J."/>
            <person name="Griggs A."/>
            <person name="Gujja S."/>
            <person name="Hansen M."/>
            <person name="Howarth C."/>
            <person name="Imamovic A."/>
            <person name="Ireland A."/>
            <person name="Larimer J."/>
            <person name="McCowan C."/>
            <person name="Murphy C."/>
            <person name="Pearson M."/>
            <person name="Poon T.W."/>
            <person name="Priest M."/>
            <person name="Roberts A."/>
            <person name="Saif S."/>
            <person name="Shea T."/>
            <person name="Sykes S."/>
            <person name="Wortman J."/>
            <person name="Nusbaum C."/>
            <person name="Birren B."/>
        </authorList>
    </citation>
    <scope>NUCLEOTIDE SEQUENCE [LARGE SCALE GENOMIC DNA]</scope>
    <source>
        <strain evidence="2">APO3</strain>
    </source>
</reference>
<organism evidence="2">
    <name type="scientific">Aphanomyces astaci</name>
    <name type="common">Crayfish plague agent</name>
    <dbReference type="NCBI Taxonomy" id="112090"/>
    <lineage>
        <taxon>Eukaryota</taxon>
        <taxon>Sar</taxon>
        <taxon>Stramenopiles</taxon>
        <taxon>Oomycota</taxon>
        <taxon>Saprolegniomycetes</taxon>
        <taxon>Saprolegniales</taxon>
        <taxon>Verrucalvaceae</taxon>
        <taxon>Aphanomyces</taxon>
    </lineage>
</organism>
<sequence length="134" mass="15049">MLLLPLTLFAIQGLLSTLLILATTLISLLLIPHCSFFRLHACHHREPPVSRHLLLHRATTRTCRVAAVADDVPKVRQTHEATATAMALPTERLRLCPAQRQGRFVFREFEDSDLQSSSFNVRLGIEEGCHDSGR</sequence>
<keyword evidence="1" id="KW-1133">Transmembrane helix</keyword>
<keyword evidence="1" id="KW-0812">Transmembrane</keyword>